<gene>
    <name evidence="1" type="ORF">F0170_08465</name>
</gene>
<dbReference type="EMBL" id="VUBA01000045">
    <property type="protein sequence ID" value="MPQ84011.1"/>
    <property type="molecule type" value="Genomic_DNA"/>
</dbReference>
<accession>A0A5N7JRN8</accession>
<name>A0A5N7JRN8_9PSED</name>
<organism evidence="1 2">
    <name type="scientific">Pseudomonas kitaguniensis</name>
    <dbReference type="NCBI Taxonomy" id="2607908"/>
    <lineage>
        <taxon>Bacteria</taxon>
        <taxon>Pseudomonadati</taxon>
        <taxon>Pseudomonadota</taxon>
        <taxon>Gammaproteobacteria</taxon>
        <taxon>Pseudomonadales</taxon>
        <taxon>Pseudomonadaceae</taxon>
        <taxon>Pseudomonas</taxon>
    </lineage>
</organism>
<comment type="caution">
    <text evidence="1">The sequence shown here is derived from an EMBL/GenBank/DDBJ whole genome shotgun (WGS) entry which is preliminary data.</text>
</comment>
<proteinExistence type="predicted"/>
<dbReference type="AlphaFoldDB" id="A0A5N7JRN8"/>
<evidence type="ECO:0000313" key="2">
    <source>
        <dbReference type="Proteomes" id="UP000325438"/>
    </source>
</evidence>
<evidence type="ECO:0000313" key="1">
    <source>
        <dbReference type="EMBL" id="MPQ84011.1"/>
    </source>
</evidence>
<protein>
    <submittedName>
        <fullName evidence="1">Uncharacterized protein</fullName>
    </submittedName>
</protein>
<reference evidence="1 2" key="1">
    <citation type="submission" date="2019-09" db="EMBL/GenBank/DDBJ databases">
        <title>The draft genomes of Allium pathogen Pseudomonas sp.</title>
        <authorList>
            <person name="Fujikawa T."/>
            <person name="Sawada H."/>
        </authorList>
    </citation>
    <scope>NUCLEOTIDE SEQUENCE [LARGE SCALE GENOMIC DNA]</scope>
    <source>
        <strain evidence="1 2">MAFF 730085</strain>
    </source>
</reference>
<sequence>MKLEITMTIDTQVVSTPDISITNDVINPHWASDDFRSVLSAASFLVADASNASLVGVLSFIYSLIDKKLPGYDVWLLLGNSAWQPDTRIVRYRKLWGALKFRGSEISGGSDSQESVVEAYEKLKFFGAVRLSELSIATVIDVIIEERCSYIAATPRTFEFKRILDVGWSGSVAEDFSLFFHVCEENGLLFKQVGEFDDHEWGFISIGLPEIIEKLLS</sequence>
<dbReference type="Proteomes" id="UP000325438">
    <property type="component" value="Unassembled WGS sequence"/>
</dbReference>